<accession>A0A1B1C3D1</accession>
<dbReference type="AlphaFoldDB" id="A0A1B1C3D1"/>
<proteinExistence type="predicted"/>
<sequence length="204" mass="22020">MLTKLKLLSLPSGLLKHMIEEVTEKSKAAGVDVNDMATELPAKALIDLANQSLLADSLLDAIDTHQRNKCWIDSSKQSPLIPEGSELVEVILLVAQADGEGGYIEETYTPTIGTYSEEDGFVGHSRHKGELLTVIAWQSLPPAKDESPLDHLDCDCKRCSAKKMAKVAADVLAKGLVEAMSKLGEDLASSEKKAQDEAKGQVKH</sequence>
<organism evidence="1">
    <name type="scientific">Vibrio crassostreae 9CS106</name>
    <dbReference type="NCBI Taxonomy" id="1191300"/>
    <lineage>
        <taxon>Bacteria</taxon>
        <taxon>Pseudomonadati</taxon>
        <taxon>Pseudomonadota</taxon>
        <taxon>Gammaproteobacteria</taxon>
        <taxon>Vibrionales</taxon>
        <taxon>Vibrionaceae</taxon>
        <taxon>Vibrio</taxon>
    </lineage>
</organism>
<dbReference type="EMBL" id="CP016231">
    <property type="protein sequence ID" value="ANP79335.1"/>
    <property type="molecule type" value="Genomic_DNA"/>
</dbReference>
<name>A0A1B1C3D1_9VIBR</name>
<evidence type="ECO:0000313" key="1">
    <source>
        <dbReference type="EMBL" id="ANP79335.1"/>
    </source>
</evidence>
<reference evidence="1" key="1">
    <citation type="journal article" date="2012" name="Science">
        <title>Ecological populations of bacteria act as socially cohesive units of antibiotic production and resistance.</title>
        <authorList>
            <person name="Cordero O.X."/>
            <person name="Wildschutte H."/>
            <person name="Kirkup B."/>
            <person name="Proehl S."/>
            <person name="Ngo L."/>
            <person name="Hussain F."/>
            <person name="Le Roux F."/>
            <person name="Mincer T."/>
            <person name="Polz M.F."/>
        </authorList>
    </citation>
    <scope>NUCLEOTIDE SEQUENCE</scope>
    <source>
        <strain evidence="1">9CS106</strain>
    </source>
</reference>
<protein>
    <submittedName>
        <fullName evidence="1">Uncharacterized protein</fullName>
    </submittedName>
</protein>
<reference evidence="1" key="2">
    <citation type="submission" date="2016-06" db="EMBL/GenBank/DDBJ databases">
        <title>Adaptive Radiation by Waves of Gene Transfer Leads to Fine-Scale Resource Partitioning in Marine Microbes.</title>
        <authorList>
            <person name="Hehemann J.-H."/>
            <person name="Arevalo P."/>
            <person name="Datta M.S."/>
            <person name="Yu X."/>
            <person name="Corzett C."/>
            <person name="Henschel A."/>
            <person name="Preheim S.P."/>
            <person name="Timberlake S."/>
            <person name="Alm E.J."/>
            <person name="Polz M.F."/>
        </authorList>
    </citation>
    <scope>NUCLEOTIDE SEQUENCE</scope>
    <source>
        <strain evidence="1">9CS106</strain>
    </source>
</reference>
<gene>
    <name evidence="1" type="ORF">A134_23260</name>
</gene>